<protein>
    <submittedName>
        <fullName evidence="1">Uncharacterized protein</fullName>
    </submittedName>
</protein>
<organism evidence="1 2">
    <name type="scientific">Melastoma candidum</name>
    <dbReference type="NCBI Taxonomy" id="119954"/>
    <lineage>
        <taxon>Eukaryota</taxon>
        <taxon>Viridiplantae</taxon>
        <taxon>Streptophyta</taxon>
        <taxon>Embryophyta</taxon>
        <taxon>Tracheophyta</taxon>
        <taxon>Spermatophyta</taxon>
        <taxon>Magnoliopsida</taxon>
        <taxon>eudicotyledons</taxon>
        <taxon>Gunneridae</taxon>
        <taxon>Pentapetalae</taxon>
        <taxon>rosids</taxon>
        <taxon>malvids</taxon>
        <taxon>Myrtales</taxon>
        <taxon>Melastomataceae</taxon>
        <taxon>Melastomatoideae</taxon>
        <taxon>Melastomateae</taxon>
        <taxon>Melastoma</taxon>
    </lineage>
</organism>
<gene>
    <name evidence="1" type="ORF">MLD38_018116</name>
</gene>
<sequence length="167" mass="18533">MYVAPHLPDFYLLKRTMSRVRYKFPRAEPCLVEQRTNNCAHVACRLCGQVFANSVALVNHIDMHVSRDMELARRAGNFGLFQFPCILPLNPAQPTNKLMLGGPPFAQGREHAAPPLNQTRAAIPPRNLSFGSPQLARSRLHIQITTGGFLSNCGQADIRRGCGWGPD</sequence>
<keyword evidence="2" id="KW-1185">Reference proteome</keyword>
<comment type="caution">
    <text evidence="1">The sequence shown here is derived from an EMBL/GenBank/DDBJ whole genome shotgun (WGS) entry which is preliminary data.</text>
</comment>
<evidence type="ECO:0000313" key="2">
    <source>
        <dbReference type="Proteomes" id="UP001057402"/>
    </source>
</evidence>
<evidence type="ECO:0000313" key="1">
    <source>
        <dbReference type="EMBL" id="KAI4369702.1"/>
    </source>
</evidence>
<dbReference type="Proteomes" id="UP001057402">
    <property type="component" value="Chromosome 5"/>
</dbReference>
<proteinExistence type="predicted"/>
<reference evidence="2" key="1">
    <citation type="journal article" date="2023" name="Front. Plant Sci.">
        <title>Chromosomal-level genome assembly of Melastoma candidum provides insights into trichome evolution.</title>
        <authorList>
            <person name="Zhong Y."/>
            <person name="Wu W."/>
            <person name="Sun C."/>
            <person name="Zou P."/>
            <person name="Liu Y."/>
            <person name="Dai S."/>
            <person name="Zhou R."/>
        </authorList>
    </citation>
    <scope>NUCLEOTIDE SEQUENCE [LARGE SCALE GENOMIC DNA]</scope>
</reference>
<dbReference type="EMBL" id="CM042884">
    <property type="protein sequence ID" value="KAI4369702.1"/>
    <property type="molecule type" value="Genomic_DNA"/>
</dbReference>
<name>A0ACB9QS96_9MYRT</name>
<accession>A0ACB9QS96</accession>